<reference evidence="8 9" key="1">
    <citation type="submission" date="2013-09" db="EMBL/GenBank/DDBJ databases">
        <title>Biodegradation of hydrocarbons in the deep terrestrial subsurface : characterization of a microbial consortium composed of two Desulfotomaculum species originating from a deep geological formation.</title>
        <authorList>
            <person name="Aullo T."/>
            <person name="Berlendis S."/>
            <person name="Lascourreges J.-F."/>
            <person name="Dessort D."/>
            <person name="Saint-Laurent S."/>
            <person name="Schraauwers B."/>
            <person name="Mas J."/>
            <person name="Magot M."/>
            <person name="Ranchou-Peyruse A."/>
        </authorList>
    </citation>
    <scope>NUCLEOTIDE SEQUENCE [LARGE SCALE GENOMIC DNA]</scope>
    <source>
        <strain evidence="8 9">Bs107</strain>
    </source>
</reference>
<protein>
    <recommendedName>
        <fullName evidence="7">Major facilitator superfamily (MFS) profile domain-containing protein</fullName>
    </recommendedName>
</protein>
<dbReference type="Pfam" id="PF07690">
    <property type="entry name" value="MFS_1"/>
    <property type="match status" value="1"/>
</dbReference>
<feature type="transmembrane region" description="Helical" evidence="6">
    <location>
        <begin position="101"/>
        <end position="120"/>
    </location>
</feature>
<organism evidence="8 9">
    <name type="scientific">Desulforamulus profundi</name>
    <dbReference type="NCBI Taxonomy" id="1383067"/>
    <lineage>
        <taxon>Bacteria</taxon>
        <taxon>Bacillati</taxon>
        <taxon>Bacillota</taxon>
        <taxon>Clostridia</taxon>
        <taxon>Eubacteriales</taxon>
        <taxon>Peptococcaceae</taxon>
        <taxon>Desulforamulus</taxon>
    </lineage>
</organism>
<dbReference type="InterPro" id="IPR001958">
    <property type="entry name" value="Tet-R_TetA/multi-R_MdtG-like"/>
</dbReference>
<comment type="caution">
    <text evidence="8">The sequence shown here is derived from an EMBL/GenBank/DDBJ whole genome shotgun (WGS) entry which is preliminary data.</text>
</comment>
<feature type="domain" description="Major facilitator superfamily (MFS) profile" evidence="7">
    <location>
        <begin position="1"/>
        <end position="241"/>
    </location>
</feature>
<evidence type="ECO:0000256" key="3">
    <source>
        <dbReference type="ARBA" id="ARBA00022692"/>
    </source>
</evidence>
<feature type="transmembrane region" description="Helical" evidence="6">
    <location>
        <begin position="218"/>
        <end position="234"/>
    </location>
</feature>
<feature type="transmembrane region" description="Helical" evidence="6">
    <location>
        <begin position="65"/>
        <end position="89"/>
    </location>
</feature>
<evidence type="ECO:0000256" key="5">
    <source>
        <dbReference type="ARBA" id="ARBA00023136"/>
    </source>
</evidence>
<gene>
    <name evidence="8" type="ORF">P378_10510</name>
</gene>
<evidence type="ECO:0000256" key="4">
    <source>
        <dbReference type="ARBA" id="ARBA00022989"/>
    </source>
</evidence>
<proteinExistence type="predicted"/>
<keyword evidence="3 6" id="KW-0812">Transmembrane</keyword>
<dbReference type="PROSITE" id="PS50850">
    <property type="entry name" value="MFS"/>
    <property type="match status" value="1"/>
</dbReference>
<dbReference type="InterPro" id="IPR020846">
    <property type="entry name" value="MFS_dom"/>
</dbReference>
<accession>A0A2C6MF22</accession>
<dbReference type="Proteomes" id="UP000222564">
    <property type="component" value="Unassembled WGS sequence"/>
</dbReference>
<dbReference type="PANTHER" id="PTHR23504">
    <property type="entry name" value="MAJOR FACILITATOR SUPERFAMILY DOMAIN-CONTAINING PROTEIN 10"/>
    <property type="match status" value="1"/>
</dbReference>
<keyword evidence="9" id="KW-1185">Reference proteome</keyword>
<dbReference type="AlphaFoldDB" id="A0A2C6MF22"/>
<dbReference type="PRINTS" id="PR01035">
    <property type="entry name" value="TCRTETA"/>
</dbReference>
<evidence type="ECO:0000256" key="1">
    <source>
        <dbReference type="ARBA" id="ARBA00004651"/>
    </source>
</evidence>
<comment type="subcellular location">
    <subcellularLocation>
        <location evidence="1">Cell membrane</location>
        <topology evidence="1">Multi-pass membrane protein</topology>
    </subcellularLocation>
</comment>
<evidence type="ECO:0000256" key="6">
    <source>
        <dbReference type="SAM" id="Phobius"/>
    </source>
</evidence>
<evidence type="ECO:0000313" key="9">
    <source>
        <dbReference type="Proteomes" id="UP000222564"/>
    </source>
</evidence>
<dbReference type="SUPFAM" id="SSF103473">
    <property type="entry name" value="MFS general substrate transporter"/>
    <property type="match status" value="1"/>
</dbReference>
<dbReference type="Gene3D" id="1.20.1250.20">
    <property type="entry name" value="MFS general substrate transporter like domains"/>
    <property type="match status" value="1"/>
</dbReference>
<dbReference type="EMBL" id="AWQQ01000054">
    <property type="protein sequence ID" value="PHJ38255.1"/>
    <property type="molecule type" value="Genomic_DNA"/>
</dbReference>
<keyword evidence="4 6" id="KW-1133">Transmembrane helix</keyword>
<feature type="transmembrane region" description="Helical" evidence="6">
    <location>
        <begin position="132"/>
        <end position="149"/>
    </location>
</feature>
<dbReference type="InterPro" id="IPR011701">
    <property type="entry name" value="MFS"/>
</dbReference>
<dbReference type="PANTHER" id="PTHR23504:SF115">
    <property type="entry name" value="MULTIDRUG RESISTANCE PROTEIN 2"/>
    <property type="match status" value="1"/>
</dbReference>
<evidence type="ECO:0000256" key="2">
    <source>
        <dbReference type="ARBA" id="ARBA00022448"/>
    </source>
</evidence>
<name>A0A2C6MF22_9FIRM</name>
<evidence type="ECO:0000259" key="7">
    <source>
        <dbReference type="PROSITE" id="PS50850"/>
    </source>
</evidence>
<sequence length="247" mass="25831">MIFGPALGGWLGHYGFHLPFFAAGGLALLTCPFAYAFLPESHTDRGSQVTEAQARLSPGVINHPLFTLFLLGFILHFTMAMFEGTFALFAKDRVGFGPKEMGTLFTVLGVIGVVVQGGFIGKLVKRFGDVNLIKAGLAISAAGLLLIWVSPDMGAMFASTAIFNIGGSLMGPSASTLVSKNSTGGQGASIGLMQSFGSLGRILGPVVGGVLYDINMNIPYIAGAVILVLIVLLADSKIEKYDIVAAR</sequence>
<evidence type="ECO:0000313" key="8">
    <source>
        <dbReference type="EMBL" id="PHJ38255.1"/>
    </source>
</evidence>
<keyword evidence="5 6" id="KW-0472">Membrane</keyword>
<feature type="transmembrane region" description="Helical" evidence="6">
    <location>
        <begin position="20"/>
        <end position="38"/>
    </location>
</feature>
<keyword evidence="2" id="KW-0813">Transport</keyword>
<dbReference type="InterPro" id="IPR036259">
    <property type="entry name" value="MFS_trans_sf"/>
</dbReference>
<dbReference type="GO" id="GO:0005886">
    <property type="term" value="C:plasma membrane"/>
    <property type="evidence" value="ECO:0007669"/>
    <property type="project" value="UniProtKB-SubCell"/>
</dbReference>
<dbReference type="GO" id="GO:0022857">
    <property type="term" value="F:transmembrane transporter activity"/>
    <property type="evidence" value="ECO:0007669"/>
    <property type="project" value="InterPro"/>
</dbReference>